<organism evidence="2 3">
    <name type="scientific">Collibacillus ludicampi</name>
    <dbReference type="NCBI Taxonomy" id="2771369"/>
    <lineage>
        <taxon>Bacteria</taxon>
        <taxon>Bacillati</taxon>
        <taxon>Bacillota</taxon>
        <taxon>Bacilli</taxon>
        <taxon>Bacillales</taxon>
        <taxon>Alicyclobacillaceae</taxon>
        <taxon>Collibacillus</taxon>
    </lineage>
</organism>
<feature type="transmembrane region" description="Helical" evidence="1">
    <location>
        <begin position="235"/>
        <end position="264"/>
    </location>
</feature>
<gene>
    <name evidence="2" type="ORF">DNHGIG_15270</name>
</gene>
<keyword evidence="1" id="KW-1133">Transmembrane helix</keyword>
<feature type="transmembrane region" description="Helical" evidence="1">
    <location>
        <begin position="198"/>
        <end position="215"/>
    </location>
</feature>
<evidence type="ECO:0000313" key="3">
    <source>
        <dbReference type="Proteomes" id="UP001057291"/>
    </source>
</evidence>
<keyword evidence="1" id="KW-0472">Membrane</keyword>
<feature type="transmembrane region" description="Helical" evidence="1">
    <location>
        <begin position="161"/>
        <end position="186"/>
    </location>
</feature>
<name>A0AAV4LE83_9BACL</name>
<proteinExistence type="predicted"/>
<evidence type="ECO:0000256" key="1">
    <source>
        <dbReference type="SAM" id="Phobius"/>
    </source>
</evidence>
<comment type="caution">
    <text evidence="2">The sequence shown here is derived from an EMBL/GenBank/DDBJ whole genome shotgun (WGS) entry which is preliminary data.</text>
</comment>
<sequence length="273" mass="32084">MPTPNFFVLIGNALLQLAGGDPSVFLFWISLLVVTLWLFKEIKKTITDDKSLQVSRIDHKLEIYGRLECNILLYLRLKNEDSQKLIYEKLGESYSALSKPIYDKLFESLKSSDDDKLEECVKDIHEEVLNLKNRREQIYPMIYSNGVFESFYYYMNIIERIFLPIIFTYFAFLFIFIIIAVVYVIIHLPTISDKATSLISLFSGFLLLLLVLKALSELFNRDYKNIRWREVGPILIFSIINIVLIGHLYYQILVFILLFGYQLLIKKISFNRK</sequence>
<keyword evidence="1" id="KW-0812">Transmembrane</keyword>
<accession>A0AAV4LE83</accession>
<reference evidence="2" key="1">
    <citation type="journal article" date="2023" name="Int. J. Syst. Evol. Microbiol.">
        <title>Collibacillus ludicampi gen. nov., sp. nov., a new soil bacterium of the family Alicyclobacillaceae.</title>
        <authorList>
            <person name="Jojima T."/>
            <person name="Ioku Y."/>
            <person name="Fukuta Y."/>
            <person name="Shirasaka N."/>
            <person name="Matsumura Y."/>
            <person name="Mori M."/>
        </authorList>
    </citation>
    <scope>NUCLEOTIDE SEQUENCE</scope>
    <source>
        <strain evidence="2">TP075</strain>
    </source>
</reference>
<dbReference type="EMBL" id="BOQE01000001">
    <property type="protein sequence ID" value="GIM45978.1"/>
    <property type="molecule type" value="Genomic_DNA"/>
</dbReference>
<feature type="transmembrane region" description="Helical" evidence="1">
    <location>
        <begin position="22"/>
        <end position="39"/>
    </location>
</feature>
<protein>
    <submittedName>
        <fullName evidence="2">Uncharacterized protein</fullName>
    </submittedName>
</protein>
<dbReference type="AlphaFoldDB" id="A0AAV4LE83"/>
<evidence type="ECO:0000313" key="2">
    <source>
        <dbReference type="EMBL" id="GIM45978.1"/>
    </source>
</evidence>
<dbReference type="Proteomes" id="UP001057291">
    <property type="component" value="Unassembled WGS sequence"/>
</dbReference>
<keyword evidence="3" id="KW-1185">Reference proteome</keyword>